<dbReference type="Gene3D" id="3.30.540.10">
    <property type="entry name" value="Fructose-1,6-Bisphosphatase, subunit A, domain 1"/>
    <property type="match status" value="1"/>
</dbReference>
<gene>
    <name evidence="1" type="ORF">METZ01_LOCUS462744</name>
</gene>
<dbReference type="SUPFAM" id="SSF56655">
    <property type="entry name" value="Carbohydrate phosphatase"/>
    <property type="match status" value="1"/>
</dbReference>
<organism evidence="1">
    <name type="scientific">marine metagenome</name>
    <dbReference type="NCBI Taxonomy" id="408172"/>
    <lineage>
        <taxon>unclassified sequences</taxon>
        <taxon>metagenomes</taxon>
        <taxon>ecological metagenomes</taxon>
    </lineage>
</organism>
<dbReference type="PANTHER" id="PTHR43028">
    <property type="entry name" value="3'(2'),5'-BISPHOSPHATE NUCLEOTIDASE 1"/>
    <property type="match status" value="1"/>
</dbReference>
<accession>A0A383AQU3</accession>
<dbReference type="AlphaFoldDB" id="A0A383AQU3"/>
<dbReference type="Pfam" id="PF00459">
    <property type="entry name" value="Inositol_P"/>
    <property type="match status" value="1"/>
</dbReference>
<dbReference type="EMBL" id="UINC01194011">
    <property type="protein sequence ID" value="SVE09890.1"/>
    <property type="molecule type" value="Genomic_DNA"/>
</dbReference>
<dbReference type="GO" id="GO:0050427">
    <property type="term" value="P:3'-phosphoadenosine 5'-phosphosulfate metabolic process"/>
    <property type="evidence" value="ECO:0007669"/>
    <property type="project" value="TreeGrafter"/>
</dbReference>
<dbReference type="InterPro" id="IPR000760">
    <property type="entry name" value="Inositol_monophosphatase-like"/>
</dbReference>
<reference evidence="1" key="1">
    <citation type="submission" date="2018-05" db="EMBL/GenBank/DDBJ databases">
        <authorList>
            <person name="Lanie J.A."/>
            <person name="Ng W.-L."/>
            <person name="Kazmierczak K.M."/>
            <person name="Andrzejewski T.M."/>
            <person name="Davidsen T.M."/>
            <person name="Wayne K.J."/>
            <person name="Tettelin H."/>
            <person name="Glass J.I."/>
            <person name="Rusch D."/>
            <person name="Podicherti R."/>
            <person name="Tsui H.-C.T."/>
            <person name="Winkler M.E."/>
        </authorList>
    </citation>
    <scope>NUCLEOTIDE SEQUENCE</scope>
</reference>
<dbReference type="CDD" id="cd01638">
    <property type="entry name" value="CysQ"/>
    <property type="match status" value="1"/>
</dbReference>
<dbReference type="GO" id="GO:0000103">
    <property type="term" value="P:sulfate assimilation"/>
    <property type="evidence" value="ECO:0007669"/>
    <property type="project" value="TreeGrafter"/>
</dbReference>
<feature type="non-terminal residue" evidence="1">
    <location>
        <position position="205"/>
    </location>
</feature>
<dbReference type="InterPro" id="IPR050725">
    <property type="entry name" value="CysQ/Inositol_MonoPase"/>
</dbReference>
<name>A0A383AQU3_9ZZZZ</name>
<protein>
    <recommendedName>
        <fullName evidence="2">3'(2'),5'-bisphosphate nucleotidase</fullName>
    </recommendedName>
</protein>
<evidence type="ECO:0000313" key="1">
    <source>
        <dbReference type="EMBL" id="SVE09890.1"/>
    </source>
</evidence>
<dbReference type="PANTHER" id="PTHR43028:SF5">
    <property type="entry name" value="3'(2'),5'-BISPHOSPHATE NUCLEOTIDASE 1"/>
    <property type="match status" value="1"/>
</dbReference>
<proteinExistence type="predicted"/>
<dbReference type="PRINTS" id="PR00377">
    <property type="entry name" value="IMPHPHTASES"/>
</dbReference>
<sequence length="205" mass="22419">MLKPSFVSTPSYDHLALVLRVCDIARAAGQLINKFAGLQKTIPYRVKADLSPVTDADEAANELIIRELANLTHATPIVAEESIASGDVPAVHSDSFWLVDPLDGTKEFIGGRDEYTVNIALIEKNVPVIGVIYLPAINTLYWGGCRIGAFRKENREDPCRLQARIIPAKGATAVVSRSHITPETKHWLSRERVATTEVAGSSLKF</sequence>
<dbReference type="GO" id="GO:0008441">
    <property type="term" value="F:3'(2'),5'-bisphosphate nucleotidase activity"/>
    <property type="evidence" value="ECO:0007669"/>
    <property type="project" value="TreeGrafter"/>
</dbReference>
<evidence type="ECO:0008006" key="2">
    <source>
        <dbReference type="Google" id="ProtNLM"/>
    </source>
</evidence>